<reference evidence="1" key="1">
    <citation type="submission" date="2023-07" db="EMBL/GenBank/DDBJ databases">
        <title>Two novel species in the genus Flavivirga.</title>
        <authorList>
            <person name="Kwon K."/>
        </authorList>
    </citation>
    <scope>NUCLEOTIDE SEQUENCE</scope>
    <source>
        <strain evidence="1">KACC 14157</strain>
    </source>
</reference>
<accession>A0ABT8X111</accession>
<evidence type="ECO:0000313" key="1">
    <source>
        <dbReference type="EMBL" id="MDO5987265.1"/>
    </source>
</evidence>
<organism evidence="1 2">
    <name type="scientific">Flavivirga amylovorans</name>
    <dbReference type="NCBI Taxonomy" id="870486"/>
    <lineage>
        <taxon>Bacteria</taxon>
        <taxon>Pseudomonadati</taxon>
        <taxon>Bacteroidota</taxon>
        <taxon>Flavobacteriia</taxon>
        <taxon>Flavobacteriales</taxon>
        <taxon>Flavobacteriaceae</taxon>
        <taxon>Flavivirga</taxon>
    </lineage>
</organism>
<dbReference type="EMBL" id="JAUOEM010000002">
    <property type="protein sequence ID" value="MDO5987265.1"/>
    <property type="molecule type" value="Genomic_DNA"/>
</dbReference>
<gene>
    <name evidence="1" type="ORF">Q4Q39_07645</name>
</gene>
<protein>
    <recommendedName>
        <fullName evidence="3">Rieske domain-containing protein</fullName>
    </recommendedName>
</protein>
<dbReference type="RefSeq" id="WP_303281813.1">
    <property type="nucleotide sequence ID" value="NZ_BAABCZ010000005.1"/>
</dbReference>
<keyword evidence="2" id="KW-1185">Reference proteome</keyword>
<name>A0ABT8X111_9FLAO</name>
<evidence type="ECO:0000313" key="2">
    <source>
        <dbReference type="Proteomes" id="UP001176891"/>
    </source>
</evidence>
<evidence type="ECO:0008006" key="3">
    <source>
        <dbReference type="Google" id="ProtNLM"/>
    </source>
</evidence>
<dbReference type="Proteomes" id="UP001176891">
    <property type="component" value="Unassembled WGS sequence"/>
</dbReference>
<sequence length="142" mass="15260">MKPVYYLIFLVILSSCSKNSVDNENCKFLLDLGVNVNINLSLPQYSQLPFAGNSVYIENAGNGGIIVASTGADFFAWDASDPNHVPSACSSLVPSGLNATCGCDDKNEYSLVTGQSLGNKNLPCSLKNYRVEKNGNNLLIFN</sequence>
<comment type="caution">
    <text evidence="1">The sequence shown here is derived from an EMBL/GenBank/DDBJ whole genome shotgun (WGS) entry which is preliminary data.</text>
</comment>
<proteinExistence type="predicted"/>
<dbReference type="PROSITE" id="PS51257">
    <property type="entry name" value="PROKAR_LIPOPROTEIN"/>
    <property type="match status" value="1"/>
</dbReference>